<dbReference type="EMBL" id="LK032586">
    <property type="protein sequence ID" value="CDY44333.1"/>
    <property type="molecule type" value="Genomic_DNA"/>
</dbReference>
<reference evidence="1 2" key="1">
    <citation type="journal article" date="2014" name="Science">
        <title>Plant genetics. Early allopolyploid evolution in the post-Neolithic Brassica napus oilseed genome.</title>
        <authorList>
            <person name="Chalhoub B."/>
            <person name="Denoeud F."/>
            <person name="Liu S."/>
            <person name="Parkin I.A."/>
            <person name="Tang H."/>
            <person name="Wang X."/>
            <person name="Chiquet J."/>
            <person name="Belcram H."/>
            <person name="Tong C."/>
            <person name="Samans B."/>
            <person name="Correa M."/>
            <person name="Da Silva C."/>
            <person name="Just J."/>
            <person name="Falentin C."/>
            <person name="Koh C.S."/>
            <person name="Le Clainche I."/>
            <person name="Bernard M."/>
            <person name="Bento P."/>
            <person name="Noel B."/>
            <person name="Labadie K."/>
            <person name="Alberti A."/>
            <person name="Charles M."/>
            <person name="Arnaud D."/>
            <person name="Guo H."/>
            <person name="Daviaud C."/>
            <person name="Alamery S."/>
            <person name="Jabbari K."/>
            <person name="Zhao M."/>
            <person name="Edger P.P."/>
            <person name="Chelaifa H."/>
            <person name="Tack D."/>
            <person name="Lassalle G."/>
            <person name="Mestiri I."/>
            <person name="Schnel N."/>
            <person name="Le Paslier M.C."/>
            <person name="Fan G."/>
            <person name="Renault V."/>
            <person name="Bayer P.E."/>
            <person name="Golicz A.A."/>
            <person name="Manoli S."/>
            <person name="Lee T.H."/>
            <person name="Thi V.H."/>
            <person name="Chalabi S."/>
            <person name="Hu Q."/>
            <person name="Fan C."/>
            <person name="Tollenaere R."/>
            <person name="Lu Y."/>
            <person name="Battail C."/>
            <person name="Shen J."/>
            <person name="Sidebottom C.H."/>
            <person name="Wang X."/>
            <person name="Canaguier A."/>
            <person name="Chauveau A."/>
            <person name="Berard A."/>
            <person name="Deniot G."/>
            <person name="Guan M."/>
            <person name="Liu Z."/>
            <person name="Sun F."/>
            <person name="Lim Y.P."/>
            <person name="Lyons E."/>
            <person name="Town C.D."/>
            <person name="Bancroft I."/>
            <person name="Wang X."/>
            <person name="Meng J."/>
            <person name="Ma J."/>
            <person name="Pires J.C."/>
            <person name="King G.J."/>
            <person name="Brunel D."/>
            <person name="Delourme R."/>
            <person name="Renard M."/>
            <person name="Aury J.M."/>
            <person name="Adams K.L."/>
            <person name="Batley J."/>
            <person name="Snowdon R.J."/>
            <person name="Tost J."/>
            <person name="Edwards D."/>
            <person name="Zhou Y."/>
            <person name="Hua W."/>
            <person name="Sharpe A.G."/>
            <person name="Paterson A.H."/>
            <person name="Guan C."/>
            <person name="Wincker P."/>
        </authorList>
    </citation>
    <scope>NUCLEOTIDE SEQUENCE [LARGE SCALE GENOMIC DNA]</scope>
    <source>
        <strain evidence="2">cv. Darmor-bzh</strain>
    </source>
</reference>
<dbReference type="Gramene" id="CDY44333">
    <property type="protein sequence ID" value="CDY44333"/>
    <property type="gene ID" value="GSBRNA2T00079981001"/>
</dbReference>
<evidence type="ECO:0000313" key="1">
    <source>
        <dbReference type="EMBL" id="CDY44333.1"/>
    </source>
</evidence>
<evidence type="ECO:0000313" key="2">
    <source>
        <dbReference type="Proteomes" id="UP000028999"/>
    </source>
</evidence>
<dbReference type="AlphaFoldDB" id="A0A078I597"/>
<protein>
    <submittedName>
        <fullName evidence="1">BnaC05g30600D protein</fullName>
    </submittedName>
</protein>
<accession>A0A078I597</accession>
<dbReference type="Proteomes" id="UP000028999">
    <property type="component" value="Unassembled WGS sequence"/>
</dbReference>
<gene>
    <name evidence="1" type="primary">BnaC05g30600D</name>
    <name evidence="1" type="ORF">GSBRNA2T00079981001</name>
</gene>
<dbReference type="PaxDb" id="3708-A0A078I597"/>
<keyword evidence="2" id="KW-1185">Reference proteome</keyword>
<sequence>MASKILNDGAVSQLIFALKPLSSDLSLIFYLLSGDFHTPSNLNEFVSEDGEVNSVTHMFRLSPRLSSMLLYAGKDCTSVTNMSIIHYTKHNMVKQ</sequence>
<proteinExistence type="predicted"/>
<organism evidence="1 2">
    <name type="scientific">Brassica napus</name>
    <name type="common">Rape</name>
    <dbReference type="NCBI Taxonomy" id="3708"/>
    <lineage>
        <taxon>Eukaryota</taxon>
        <taxon>Viridiplantae</taxon>
        <taxon>Streptophyta</taxon>
        <taxon>Embryophyta</taxon>
        <taxon>Tracheophyta</taxon>
        <taxon>Spermatophyta</taxon>
        <taxon>Magnoliopsida</taxon>
        <taxon>eudicotyledons</taxon>
        <taxon>Gunneridae</taxon>
        <taxon>Pentapetalae</taxon>
        <taxon>rosids</taxon>
        <taxon>malvids</taxon>
        <taxon>Brassicales</taxon>
        <taxon>Brassicaceae</taxon>
        <taxon>Brassiceae</taxon>
        <taxon>Brassica</taxon>
    </lineage>
</organism>
<name>A0A078I597_BRANA</name>